<evidence type="ECO:0000313" key="2">
    <source>
        <dbReference type="Proteomes" id="UP000075321"/>
    </source>
</evidence>
<comment type="caution">
    <text evidence="1">The sequence shown here is derived from an EMBL/GenBank/DDBJ whole genome shotgun (WGS) entry which is preliminary data.</text>
</comment>
<dbReference type="PATRIC" id="fig|1008153.3.peg.3481"/>
<dbReference type="EMBL" id="LTAZ01000013">
    <property type="protein sequence ID" value="KYH24332.1"/>
    <property type="molecule type" value="Genomic_DNA"/>
</dbReference>
<evidence type="ECO:0000313" key="1">
    <source>
        <dbReference type="EMBL" id="KYH24332.1"/>
    </source>
</evidence>
<accession>A0A151AA12</accession>
<proteinExistence type="predicted"/>
<name>A0A151AA12_9EURY</name>
<keyword evidence="2" id="KW-1185">Reference proteome</keyword>
<dbReference type="Proteomes" id="UP000075321">
    <property type="component" value="Unassembled WGS sequence"/>
</dbReference>
<protein>
    <submittedName>
        <fullName evidence="1">Uncharacterized protein</fullName>
    </submittedName>
</protein>
<sequence>MDFLAKLGTDEIEQTKRRGKKLIVIDEEAADRYHDCCDGASEQAPEGSVMS</sequence>
<dbReference type="RefSeq" id="WP_245634179.1">
    <property type="nucleotide sequence ID" value="NZ_LTAZ01000013.1"/>
</dbReference>
<organism evidence="1 2">
    <name type="scientific">Halalkalicoccus paucihalophilus</name>
    <dbReference type="NCBI Taxonomy" id="1008153"/>
    <lineage>
        <taxon>Archaea</taxon>
        <taxon>Methanobacteriati</taxon>
        <taxon>Methanobacteriota</taxon>
        <taxon>Stenosarchaea group</taxon>
        <taxon>Halobacteria</taxon>
        <taxon>Halobacteriales</taxon>
        <taxon>Halococcaceae</taxon>
        <taxon>Halalkalicoccus</taxon>
    </lineage>
</organism>
<gene>
    <name evidence="1" type="ORF">HAPAU_33150</name>
</gene>
<dbReference type="AlphaFoldDB" id="A0A151AA12"/>
<reference evidence="1 2" key="1">
    <citation type="submission" date="2016-02" db="EMBL/GenBank/DDBJ databases">
        <title>Genome sequence of Halalkalicoccus paucihalophilus DSM 24557.</title>
        <authorList>
            <person name="Poehlein A."/>
            <person name="Daniel R."/>
        </authorList>
    </citation>
    <scope>NUCLEOTIDE SEQUENCE [LARGE SCALE GENOMIC DNA]</scope>
    <source>
        <strain evidence="1 2">DSM 24557</strain>
    </source>
</reference>